<keyword evidence="6" id="KW-0238">DNA-binding</keyword>
<gene>
    <name evidence="9" type="ORF">GHT06_014027</name>
</gene>
<dbReference type="PANTHER" id="PTHR13989:SF33">
    <property type="entry name" value="CST COMPLEX SUBUNIT STN1"/>
    <property type="match status" value="1"/>
</dbReference>
<evidence type="ECO:0000256" key="4">
    <source>
        <dbReference type="ARBA" id="ARBA00022454"/>
    </source>
</evidence>
<evidence type="ECO:0000256" key="3">
    <source>
        <dbReference type="ARBA" id="ARBA00017411"/>
    </source>
</evidence>
<comment type="subcellular location">
    <subcellularLocation>
        <location evidence="2">Chromosome</location>
        <location evidence="2">Telomere</location>
    </subcellularLocation>
    <subcellularLocation>
        <location evidence="1">Nucleus</location>
    </subcellularLocation>
</comment>
<evidence type="ECO:0000313" key="10">
    <source>
        <dbReference type="Proteomes" id="UP000820818"/>
    </source>
</evidence>
<dbReference type="AlphaFoldDB" id="A0AAD5KVT5"/>
<protein>
    <recommendedName>
        <fullName evidence="3">CST complex subunit STN1</fullName>
    </recommendedName>
    <alternativeName>
        <fullName evidence="8">Suppressor of cdc thirteen homolog</fullName>
    </alternativeName>
</protein>
<proteinExistence type="predicted"/>
<organism evidence="9 10">
    <name type="scientific">Daphnia sinensis</name>
    <dbReference type="NCBI Taxonomy" id="1820382"/>
    <lineage>
        <taxon>Eukaryota</taxon>
        <taxon>Metazoa</taxon>
        <taxon>Ecdysozoa</taxon>
        <taxon>Arthropoda</taxon>
        <taxon>Crustacea</taxon>
        <taxon>Branchiopoda</taxon>
        <taxon>Diplostraca</taxon>
        <taxon>Cladocera</taxon>
        <taxon>Anomopoda</taxon>
        <taxon>Daphniidae</taxon>
        <taxon>Daphnia</taxon>
        <taxon>Daphnia similis group</taxon>
    </lineage>
</organism>
<dbReference type="InterPro" id="IPR012340">
    <property type="entry name" value="NA-bd_OB-fold"/>
</dbReference>
<sequence length="193" mass="22414">MDEQFEDREFWDSSETKVKLHESSLSAVYHFKLWIGTVRSLKQNVSDYKTAIFGQKVIAYVDVLGTVIDKVSYGKTDIYVLDDGSGVISCHVIKHTAELERIAELRASLQTDSSIMLICNEEDDGLENLLTILEKEKSEYSVGETLHVQGKLSFYKEEWKIFANTIRVVEFEEENHRCIELHHLYKNIYKRNE</sequence>
<evidence type="ECO:0000256" key="2">
    <source>
        <dbReference type="ARBA" id="ARBA00004574"/>
    </source>
</evidence>
<reference evidence="9 10" key="1">
    <citation type="submission" date="2022-05" db="EMBL/GenBank/DDBJ databases">
        <title>A multi-omics perspective on studying reproductive biology in Daphnia sinensis.</title>
        <authorList>
            <person name="Jia J."/>
        </authorList>
    </citation>
    <scope>NUCLEOTIDE SEQUENCE [LARGE SCALE GENOMIC DNA]</scope>
    <source>
        <strain evidence="9 10">WSL</strain>
    </source>
</reference>
<name>A0AAD5KVT5_9CRUS</name>
<accession>A0AAD5KVT5</accession>
<evidence type="ECO:0000256" key="1">
    <source>
        <dbReference type="ARBA" id="ARBA00004123"/>
    </source>
</evidence>
<dbReference type="EMBL" id="WJBH02000004">
    <property type="protein sequence ID" value="KAI9560017.1"/>
    <property type="molecule type" value="Genomic_DNA"/>
</dbReference>
<dbReference type="GO" id="GO:0003677">
    <property type="term" value="F:DNA binding"/>
    <property type="evidence" value="ECO:0007669"/>
    <property type="project" value="UniProtKB-KW"/>
</dbReference>
<keyword evidence="7" id="KW-0539">Nucleus</keyword>
<dbReference type="Proteomes" id="UP000820818">
    <property type="component" value="Linkage Group LG4"/>
</dbReference>
<dbReference type="GO" id="GO:0000781">
    <property type="term" value="C:chromosome, telomeric region"/>
    <property type="evidence" value="ECO:0007669"/>
    <property type="project" value="UniProtKB-SubCell"/>
</dbReference>
<evidence type="ECO:0000313" key="9">
    <source>
        <dbReference type="EMBL" id="KAI9560017.1"/>
    </source>
</evidence>
<dbReference type="Gene3D" id="2.40.50.140">
    <property type="entry name" value="Nucleic acid-binding proteins"/>
    <property type="match status" value="1"/>
</dbReference>
<keyword evidence="4" id="KW-0158">Chromosome</keyword>
<evidence type="ECO:0000256" key="7">
    <source>
        <dbReference type="ARBA" id="ARBA00023242"/>
    </source>
</evidence>
<dbReference type="PANTHER" id="PTHR13989">
    <property type="entry name" value="REPLICATION PROTEIN A-RELATED"/>
    <property type="match status" value="1"/>
</dbReference>
<dbReference type="InterPro" id="IPR040260">
    <property type="entry name" value="RFA2-like"/>
</dbReference>
<evidence type="ECO:0000256" key="6">
    <source>
        <dbReference type="ARBA" id="ARBA00023125"/>
    </source>
</evidence>
<comment type="caution">
    <text evidence="9">The sequence shown here is derived from an EMBL/GenBank/DDBJ whole genome shotgun (WGS) entry which is preliminary data.</text>
</comment>
<keyword evidence="10" id="KW-1185">Reference proteome</keyword>
<keyword evidence="5" id="KW-0779">Telomere</keyword>
<dbReference type="GO" id="GO:0005634">
    <property type="term" value="C:nucleus"/>
    <property type="evidence" value="ECO:0007669"/>
    <property type="project" value="UniProtKB-SubCell"/>
</dbReference>
<evidence type="ECO:0000256" key="8">
    <source>
        <dbReference type="ARBA" id="ARBA00030039"/>
    </source>
</evidence>
<evidence type="ECO:0000256" key="5">
    <source>
        <dbReference type="ARBA" id="ARBA00022895"/>
    </source>
</evidence>